<name>A0ABD2IFC3_HETSC</name>
<comment type="caution">
    <text evidence="2">The sequence shown here is derived from an EMBL/GenBank/DDBJ whole genome shotgun (WGS) entry which is preliminary data.</text>
</comment>
<keyword evidence="3" id="KW-1185">Reference proteome</keyword>
<evidence type="ECO:0000313" key="3">
    <source>
        <dbReference type="Proteomes" id="UP001620645"/>
    </source>
</evidence>
<organism evidence="2 3">
    <name type="scientific">Heterodera schachtii</name>
    <name type="common">Sugarbeet cyst nematode worm</name>
    <name type="synonym">Tylenchus schachtii</name>
    <dbReference type="NCBI Taxonomy" id="97005"/>
    <lineage>
        <taxon>Eukaryota</taxon>
        <taxon>Metazoa</taxon>
        <taxon>Ecdysozoa</taxon>
        <taxon>Nematoda</taxon>
        <taxon>Chromadorea</taxon>
        <taxon>Rhabditida</taxon>
        <taxon>Tylenchina</taxon>
        <taxon>Tylenchomorpha</taxon>
        <taxon>Tylenchoidea</taxon>
        <taxon>Heteroderidae</taxon>
        <taxon>Heteroderinae</taxon>
        <taxon>Heterodera</taxon>
    </lineage>
</organism>
<dbReference type="Proteomes" id="UP001620645">
    <property type="component" value="Unassembled WGS sequence"/>
</dbReference>
<proteinExistence type="predicted"/>
<gene>
    <name evidence="2" type="ORF">niasHS_014689</name>
</gene>
<evidence type="ECO:0000313" key="2">
    <source>
        <dbReference type="EMBL" id="KAL3078907.1"/>
    </source>
</evidence>
<reference evidence="2 3" key="1">
    <citation type="submission" date="2024-10" db="EMBL/GenBank/DDBJ databases">
        <authorList>
            <person name="Kim D."/>
        </authorList>
    </citation>
    <scope>NUCLEOTIDE SEQUENCE [LARGE SCALE GENOMIC DNA]</scope>
    <source>
        <strain evidence="2">Taebaek</strain>
    </source>
</reference>
<dbReference type="AlphaFoldDB" id="A0ABD2IFC3"/>
<evidence type="ECO:0000256" key="1">
    <source>
        <dbReference type="SAM" id="MobiDB-lite"/>
    </source>
</evidence>
<dbReference type="EMBL" id="JBICCN010000309">
    <property type="protein sequence ID" value="KAL3078907.1"/>
    <property type="molecule type" value="Genomic_DNA"/>
</dbReference>
<feature type="compositionally biased region" description="Basic and acidic residues" evidence="1">
    <location>
        <begin position="98"/>
        <end position="121"/>
    </location>
</feature>
<sequence>MCAPSSVGAANLRRILPKCGVQQRTLSWPGVFTSACAEHGHNSRREERSEWDEGMSGRGEGEEGRDTGGQGTAEEAIRCMREEDKSGKEWDEEDEGEGEKKKPEKEEDEKRKGPLFSKEDGTNPFILPRPSISSSPFDPSIIYPPKRINGECQCKCPRPSSICAVVLVLTLQLFSRRRLGSRKGFHPPGVWMDHPYCPVPSRHLSLSHNECKFVEYANTPPSPPNAMIRCAVHFPQLTFSVLPLAMNAVFYIFRLNGGICLSVHRNLCCPRRPPFNEVNL</sequence>
<accession>A0ABD2IFC3</accession>
<feature type="compositionally biased region" description="Basic and acidic residues" evidence="1">
    <location>
        <begin position="75"/>
        <end position="89"/>
    </location>
</feature>
<protein>
    <submittedName>
        <fullName evidence="2">Uncharacterized protein</fullName>
    </submittedName>
</protein>
<feature type="compositionally biased region" description="Basic and acidic residues" evidence="1">
    <location>
        <begin position="38"/>
        <end position="48"/>
    </location>
</feature>
<feature type="region of interest" description="Disordered" evidence="1">
    <location>
        <begin position="34"/>
        <end position="131"/>
    </location>
</feature>